<protein>
    <submittedName>
        <fullName evidence="1">Uncharacterized protein</fullName>
    </submittedName>
</protein>
<accession>A0A2A9NAC3</accession>
<keyword evidence="2" id="KW-1185">Reference proteome</keyword>
<sequence length="159" mass="17370">MNSRIHLHGLWYTFSARIHLPDGLEAGGSSDIALFKGTKTPDYSIYDMTPANMELTLQPTVTFEIAYCQPLNHVSKVAAFTIGSSFGAVKLVIVIKIDYSALPGAGSSECVRVSNGKVTAYYWMMTGLEEVQSYNGDVNCVIPVSSAGQYMDDGFYYVL</sequence>
<organism evidence="1 2">
    <name type="scientific">Amanita thiersii Skay4041</name>
    <dbReference type="NCBI Taxonomy" id="703135"/>
    <lineage>
        <taxon>Eukaryota</taxon>
        <taxon>Fungi</taxon>
        <taxon>Dikarya</taxon>
        <taxon>Basidiomycota</taxon>
        <taxon>Agaricomycotina</taxon>
        <taxon>Agaricomycetes</taxon>
        <taxon>Agaricomycetidae</taxon>
        <taxon>Agaricales</taxon>
        <taxon>Pluteineae</taxon>
        <taxon>Amanitaceae</taxon>
        <taxon>Amanita</taxon>
    </lineage>
</organism>
<dbReference type="EMBL" id="KZ302104">
    <property type="protein sequence ID" value="PFH47579.1"/>
    <property type="molecule type" value="Genomic_DNA"/>
</dbReference>
<reference evidence="1 2" key="1">
    <citation type="submission" date="2014-02" db="EMBL/GenBank/DDBJ databases">
        <title>Transposable element dynamics among asymbiotic and ectomycorrhizal Amanita fungi.</title>
        <authorList>
            <consortium name="DOE Joint Genome Institute"/>
            <person name="Hess J."/>
            <person name="Skrede I."/>
            <person name="Wolfe B."/>
            <person name="LaButti K."/>
            <person name="Ohm R.A."/>
            <person name="Grigoriev I.V."/>
            <person name="Pringle A."/>
        </authorList>
    </citation>
    <scope>NUCLEOTIDE SEQUENCE [LARGE SCALE GENOMIC DNA]</scope>
    <source>
        <strain evidence="1 2">SKay4041</strain>
    </source>
</reference>
<name>A0A2A9NAC3_9AGAR</name>
<dbReference type="OrthoDB" id="2634410at2759"/>
<evidence type="ECO:0000313" key="2">
    <source>
        <dbReference type="Proteomes" id="UP000242287"/>
    </source>
</evidence>
<dbReference type="AlphaFoldDB" id="A0A2A9NAC3"/>
<gene>
    <name evidence="1" type="ORF">AMATHDRAFT_67553</name>
</gene>
<dbReference type="Proteomes" id="UP000242287">
    <property type="component" value="Unassembled WGS sequence"/>
</dbReference>
<evidence type="ECO:0000313" key="1">
    <source>
        <dbReference type="EMBL" id="PFH47579.1"/>
    </source>
</evidence>
<proteinExistence type="predicted"/>